<dbReference type="GO" id="GO:0005737">
    <property type="term" value="C:cytoplasm"/>
    <property type="evidence" value="ECO:0007669"/>
    <property type="project" value="TreeGrafter"/>
</dbReference>
<sequence length="349" mass="37318">MLKVLVTGAAGLIGGEVCARLVNRGAQVTALVRKTREVRGNDGEPVDGLEIVPGDVTAPMIGLDPAAHDIDLVIHCAASLEFDAPRDVLAAVNIEGTRNALDFANATGAGFIHVSTAYVCGTREGPIAEGPVPADTQFTNNYEESKALAEAVVAQSGVPFAVARPSIVLGDYESGAIRDFPSLCNVFRLMARGKVGVFPALENSTLNLVPLCHVAEGIARLAERFEEAQGGYFHLVTNSPLPAAELARGVSRVDHFPDPRIVDSAGFDPEELRPAERLLLERMMATFGAYFVRDPRFLDDRFRAVTDLECPATDDAWLDRLIAYGMARGYLPSKGRTSERRGSAAQASA</sequence>
<dbReference type="Proteomes" id="UP000286576">
    <property type="component" value="Unassembled WGS sequence"/>
</dbReference>
<organism evidence="2 3">
    <name type="scientific">Aurantiacibacter zhengii</name>
    <dbReference type="NCBI Taxonomy" id="2307003"/>
    <lineage>
        <taxon>Bacteria</taxon>
        <taxon>Pseudomonadati</taxon>
        <taxon>Pseudomonadota</taxon>
        <taxon>Alphaproteobacteria</taxon>
        <taxon>Sphingomonadales</taxon>
        <taxon>Erythrobacteraceae</taxon>
        <taxon>Aurantiacibacter</taxon>
    </lineage>
</organism>
<dbReference type="GO" id="GO:0004029">
    <property type="term" value="F:aldehyde dehydrogenase (NAD+) activity"/>
    <property type="evidence" value="ECO:0007669"/>
    <property type="project" value="TreeGrafter"/>
</dbReference>
<dbReference type="InterPro" id="IPR013120">
    <property type="entry name" value="FAR_NAD-bd"/>
</dbReference>
<dbReference type="CDD" id="cd05263">
    <property type="entry name" value="MupV_like_SDR_e"/>
    <property type="match status" value="1"/>
</dbReference>
<dbReference type="PANTHER" id="PTHR48079:SF6">
    <property type="entry name" value="NAD(P)-BINDING DOMAIN-CONTAINING PROTEIN-RELATED"/>
    <property type="match status" value="1"/>
</dbReference>
<proteinExistence type="predicted"/>
<evidence type="ECO:0000313" key="2">
    <source>
        <dbReference type="EMBL" id="RIV85103.1"/>
    </source>
</evidence>
<keyword evidence="3" id="KW-1185">Reference proteome</keyword>
<dbReference type="Pfam" id="PF07993">
    <property type="entry name" value="NAD_binding_4"/>
    <property type="match status" value="1"/>
</dbReference>
<dbReference type="SUPFAM" id="SSF51735">
    <property type="entry name" value="NAD(P)-binding Rossmann-fold domains"/>
    <property type="match status" value="1"/>
</dbReference>
<feature type="domain" description="Thioester reductase (TE)" evidence="1">
    <location>
        <begin position="6"/>
        <end position="217"/>
    </location>
</feature>
<dbReference type="Gene3D" id="3.40.50.720">
    <property type="entry name" value="NAD(P)-binding Rossmann-like Domain"/>
    <property type="match status" value="1"/>
</dbReference>
<evidence type="ECO:0000259" key="1">
    <source>
        <dbReference type="Pfam" id="PF07993"/>
    </source>
</evidence>
<name>A0A418NQV9_9SPHN</name>
<dbReference type="InterPro" id="IPR051783">
    <property type="entry name" value="NAD(P)-dependent_oxidoreduct"/>
</dbReference>
<reference evidence="2 3" key="1">
    <citation type="submission" date="2018-08" db="EMBL/GenBank/DDBJ databases">
        <title>Erythrobacter zhengii sp.nov., a bacterium isolated from deep-sea sediment.</title>
        <authorList>
            <person name="Fang C."/>
            <person name="Wu Y.-H."/>
            <person name="Sun C."/>
            <person name="Wang H."/>
            <person name="Cheng H."/>
            <person name="Meng F.-X."/>
            <person name="Wang C.-S."/>
            <person name="Xu X.-W."/>
        </authorList>
    </citation>
    <scope>NUCLEOTIDE SEQUENCE [LARGE SCALE GENOMIC DNA]</scope>
    <source>
        <strain evidence="2 3">V18</strain>
    </source>
</reference>
<dbReference type="OrthoDB" id="5377001at2"/>
<comment type="caution">
    <text evidence="2">The sequence shown here is derived from an EMBL/GenBank/DDBJ whole genome shotgun (WGS) entry which is preliminary data.</text>
</comment>
<dbReference type="AlphaFoldDB" id="A0A418NQV9"/>
<dbReference type="RefSeq" id="WP_119587340.1">
    <property type="nucleotide sequence ID" value="NZ_CAWODQ010000025.1"/>
</dbReference>
<dbReference type="EMBL" id="QXFL01000005">
    <property type="protein sequence ID" value="RIV85103.1"/>
    <property type="molecule type" value="Genomic_DNA"/>
</dbReference>
<accession>A0A418NQV9</accession>
<dbReference type="PANTHER" id="PTHR48079">
    <property type="entry name" value="PROTEIN YEEZ"/>
    <property type="match status" value="1"/>
</dbReference>
<evidence type="ECO:0000313" key="3">
    <source>
        <dbReference type="Proteomes" id="UP000286576"/>
    </source>
</evidence>
<protein>
    <submittedName>
        <fullName evidence="2">NAD-dependent epimerase/dehydratase family protein</fullName>
    </submittedName>
</protein>
<gene>
    <name evidence="2" type="ORF">D2V07_12515</name>
</gene>
<dbReference type="InterPro" id="IPR036291">
    <property type="entry name" value="NAD(P)-bd_dom_sf"/>
</dbReference>